<evidence type="ECO:0000313" key="10">
    <source>
        <dbReference type="Proteomes" id="UP000029264"/>
    </source>
</evidence>
<comment type="similarity">
    <text evidence="4">Belongs to the OpgD/OpgG family.</text>
</comment>
<dbReference type="Gene3D" id="2.60.40.10">
    <property type="entry name" value="Immunoglobulins"/>
    <property type="match status" value="1"/>
</dbReference>
<comment type="function">
    <text evidence="1">Involved in the biosynthesis of osmoregulated periplasmic glucans (OPGs).</text>
</comment>
<dbReference type="SUPFAM" id="SSF81296">
    <property type="entry name" value="E set domains"/>
    <property type="match status" value="1"/>
</dbReference>
<dbReference type="InterPro" id="IPR014438">
    <property type="entry name" value="Glucan_biosyn_MdoG/MdoD"/>
</dbReference>
<evidence type="ECO:0000256" key="3">
    <source>
        <dbReference type="ARBA" id="ARBA00005001"/>
    </source>
</evidence>
<dbReference type="GO" id="GO:0030246">
    <property type="term" value="F:carbohydrate binding"/>
    <property type="evidence" value="ECO:0007669"/>
    <property type="project" value="InterPro"/>
</dbReference>
<dbReference type="SUPFAM" id="SSF74650">
    <property type="entry name" value="Galactose mutarotase-like"/>
    <property type="match status" value="1"/>
</dbReference>
<dbReference type="PIRSF" id="PIRSF006281">
    <property type="entry name" value="MdoG"/>
    <property type="match status" value="1"/>
</dbReference>
<dbReference type="eggNOG" id="COG3131">
    <property type="taxonomic scope" value="Bacteria"/>
</dbReference>
<feature type="domain" description="Glucan biosynthesis periplasmic MdoG C-terminal" evidence="8">
    <location>
        <begin position="69"/>
        <end position="548"/>
    </location>
</feature>
<dbReference type="InterPro" id="IPR007444">
    <property type="entry name" value="Glucan_biosyn_MdoG_C"/>
</dbReference>
<sequence length="550" mass="61556">MLSRTRKIKTLSLLVCLGLSGTVFASASPTTPLIQENKIESVLAPKPATTEAAKPDNAVKAQFAKSGIFSPTTVMDLAKQLALKPYQAPDESLPDALKNLDYNQYNDIRFRPDEAIWQEAKLPYQMQMFHRGFYYKNKVELALVNGNLATHLAYNPEYFRTGSVFTKPLPKGDIGYSGFRLHYPLNRADYYDELLVFQGATYFRALGKNDSYGLSARGLALRTADPEGEEIPVFKAFWIEEPQADSNLMVIYALLDSPSVSGAYRFSVRPGDSTQMDVEAVLYPRVDLQKVGLAPETSMFKHSLNGRQGIDDFRPEVHNSDGLLMLNGRSERLWRPLANPTNLQVSAFMDNAPQGFGLVQRQRDFDAYQDLDANFEKRPSLWVEPLGNWGQGAVVLTEIPSQAEIHDNIVMFWRPKDALKAGGEYRFAYRLSWGNEPQIKPGTVTVQRTASGRADISKPTSRRLFVIDYQLNGGKRPPVLPAAKVESNVGVISNIVVRENTHNGGYRLSFEFDPAEANVAELRAELQFDGQNPNAAAPGKVETWLYRWSK</sequence>
<dbReference type="GO" id="GO:0030288">
    <property type="term" value="C:outer membrane-bounded periplasmic space"/>
    <property type="evidence" value="ECO:0007669"/>
    <property type="project" value="TreeGrafter"/>
</dbReference>
<dbReference type="EMBL" id="JPEO01000002">
    <property type="protein sequence ID" value="KFZ38468.1"/>
    <property type="molecule type" value="Genomic_DNA"/>
</dbReference>
<dbReference type="GO" id="GO:0003824">
    <property type="term" value="F:catalytic activity"/>
    <property type="evidence" value="ECO:0007669"/>
    <property type="project" value="InterPro"/>
</dbReference>
<feature type="chain" id="PRO_5001901988" evidence="7">
    <location>
        <begin position="26"/>
        <end position="550"/>
    </location>
</feature>
<dbReference type="InterPro" id="IPR014718">
    <property type="entry name" value="GH-type_carb-bd"/>
</dbReference>
<dbReference type="Pfam" id="PF04349">
    <property type="entry name" value="MdoG"/>
    <property type="match status" value="1"/>
</dbReference>
<dbReference type="RefSeq" id="WP_037439682.1">
    <property type="nucleotide sequence ID" value="NZ_JPEO01000002.1"/>
</dbReference>
<feature type="signal peptide" evidence="7">
    <location>
        <begin position="1"/>
        <end position="25"/>
    </location>
</feature>
<reference evidence="9 10" key="1">
    <citation type="submission" date="2014-06" db="EMBL/GenBank/DDBJ databases">
        <title>Shewanella sp. YQH10.</title>
        <authorList>
            <person name="Liu Y."/>
            <person name="Zeng R."/>
        </authorList>
    </citation>
    <scope>NUCLEOTIDE SEQUENCE [LARGE SCALE GENOMIC DNA]</scope>
    <source>
        <strain evidence="9 10">YQH10</strain>
    </source>
</reference>
<comment type="pathway">
    <text evidence="3">Glycan metabolism; osmoregulated periplasmic glucan (OPG) biosynthesis.</text>
</comment>
<dbReference type="FunFam" id="2.70.98.10:FF:000001">
    <property type="entry name" value="Glucans biosynthesis protein G"/>
    <property type="match status" value="1"/>
</dbReference>
<evidence type="ECO:0000256" key="4">
    <source>
        <dbReference type="ARBA" id="ARBA00009284"/>
    </source>
</evidence>
<protein>
    <submittedName>
        <fullName evidence="9">Glucan biosynthesis protein D</fullName>
    </submittedName>
</protein>
<dbReference type="InterPro" id="IPR013783">
    <property type="entry name" value="Ig-like_fold"/>
</dbReference>
<dbReference type="UniPathway" id="UPA00637"/>
<name>A0A094LTE2_9GAMM</name>
<accession>A0A094LTE2</accession>
<evidence type="ECO:0000256" key="7">
    <source>
        <dbReference type="SAM" id="SignalP"/>
    </source>
</evidence>
<gene>
    <name evidence="9" type="ORF">HR45_03285</name>
</gene>
<keyword evidence="5 7" id="KW-0732">Signal</keyword>
<evidence type="ECO:0000313" key="9">
    <source>
        <dbReference type="EMBL" id="KFZ38468.1"/>
    </source>
</evidence>
<dbReference type="GO" id="GO:0051274">
    <property type="term" value="P:beta-glucan biosynthetic process"/>
    <property type="evidence" value="ECO:0007669"/>
    <property type="project" value="TreeGrafter"/>
</dbReference>
<evidence type="ECO:0000256" key="2">
    <source>
        <dbReference type="ARBA" id="ARBA00004418"/>
    </source>
</evidence>
<keyword evidence="10" id="KW-1185">Reference proteome</keyword>
<dbReference type="FunFam" id="2.60.40.10:FF:001915">
    <property type="entry name" value="Glucans biosynthesis protein G"/>
    <property type="match status" value="1"/>
</dbReference>
<evidence type="ECO:0000256" key="6">
    <source>
        <dbReference type="ARBA" id="ARBA00022764"/>
    </source>
</evidence>
<dbReference type="InterPro" id="IPR014756">
    <property type="entry name" value="Ig_E-set"/>
</dbReference>
<organism evidence="9 10">
    <name type="scientific">Shewanella mangrovi</name>
    <dbReference type="NCBI Taxonomy" id="1515746"/>
    <lineage>
        <taxon>Bacteria</taxon>
        <taxon>Pseudomonadati</taxon>
        <taxon>Pseudomonadota</taxon>
        <taxon>Gammaproteobacteria</taxon>
        <taxon>Alteromonadales</taxon>
        <taxon>Shewanellaceae</taxon>
        <taxon>Shewanella</taxon>
    </lineage>
</organism>
<dbReference type="InterPro" id="IPR011013">
    <property type="entry name" value="Gal_mutarotase_sf_dom"/>
</dbReference>
<evidence type="ECO:0000256" key="1">
    <source>
        <dbReference type="ARBA" id="ARBA00003458"/>
    </source>
</evidence>
<dbReference type="OrthoDB" id="335750at2"/>
<dbReference type="PANTHER" id="PTHR30504">
    <property type="entry name" value="GLUCANS BIOSYNTHESIS PROTEIN"/>
    <property type="match status" value="1"/>
</dbReference>
<evidence type="ECO:0000259" key="8">
    <source>
        <dbReference type="Pfam" id="PF04349"/>
    </source>
</evidence>
<proteinExistence type="inferred from homology"/>
<keyword evidence="6" id="KW-0574">Periplasm</keyword>
<dbReference type="AlphaFoldDB" id="A0A094LTE2"/>
<dbReference type="PANTHER" id="PTHR30504:SF2">
    <property type="entry name" value="GLUCANS BIOSYNTHESIS PROTEIN G"/>
    <property type="match status" value="1"/>
</dbReference>
<comment type="caution">
    <text evidence="9">The sequence shown here is derived from an EMBL/GenBank/DDBJ whole genome shotgun (WGS) entry which is preliminary data.</text>
</comment>
<dbReference type="Gene3D" id="2.70.98.10">
    <property type="match status" value="1"/>
</dbReference>
<dbReference type="STRING" id="1515746.HR45_03285"/>
<dbReference type="Proteomes" id="UP000029264">
    <property type="component" value="Unassembled WGS sequence"/>
</dbReference>
<comment type="subcellular location">
    <subcellularLocation>
        <location evidence="2">Periplasm</location>
    </subcellularLocation>
</comment>
<evidence type="ECO:0000256" key="5">
    <source>
        <dbReference type="ARBA" id="ARBA00022729"/>
    </source>
</evidence>